<feature type="region of interest" description="Disordered" evidence="16">
    <location>
        <begin position="1"/>
        <end position="97"/>
    </location>
</feature>
<dbReference type="Gene3D" id="3.30.40.10">
    <property type="entry name" value="Zinc/RING finger domain, C3HC4 (zinc finger)"/>
    <property type="match status" value="1"/>
</dbReference>
<evidence type="ECO:0000256" key="3">
    <source>
        <dbReference type="ARBA" id="ARBA00022723"/>
    </source>
</evidence>
<evidence type="ECO:0000256" key="5">
    <source>
        <dbReference type="ARBA" id="ARBA00022771"/>
    </source>
</evidence>
<name>A0AA41MV13_SCICA</name>
<dbReference type="PROSITE" id="PS50014">
    <property type="entry name" value="BROMODOMAIN_2"/>
    <property type="match status" value="1"/>
</dbReference>
<evidence type="ECO:0000256" key="12">
    <source>
        <dbReference type="ARBA" id="ARBA00071690"/>
    </source>
</evidence>
<dbReference type="CDD" id="cd19794">
    <property type="entry name" value="Bbox2_TRIM66-like"/>
    <property type="match status" value="1"/>
</dbReference>
<dbReference type="SMART" id="SM00249">
    <property type="entry name" value="PHD"/>
    <property type="match status" value="2"/>
</dbReference>
<dbReference type="InterPro" id="IPR019786">
    <property type="entry name" value="Zinc_finger_PHD-type_CS"/>
</dbReference>
<feature type="domain" description="B box-type" evidence="19">
    <location>
        <begin position="1218"/>
        <end position="1259"/>
    </location>
</feature>
<keyword evidence="6" id="KW-0862">Zinc</keyword>
<evidence type="ECO:0000256" key="7">
    <source>
        <dbReference type="ARBA" id="ARBA00023054"/>
    </source>
</evidence>
<dbReference type="Pfam" id="PF03456">
    <property type="entry name" value="uDENN"/>
    <property type="match status" value="1"/>
</dbReference>
<feature type="region of interest" description="Disordered" evidence="16">
    <location>
        <begin position="1917"/>
        <end position="1940"/>
    </location>
</feature>
<evidence type="ECO:0000313" key="22">
    <source>
        <dbReference type="Proteomes" id="UP001166674"/>
    </source>
</evidence>
<keyword evidence="7 15" id="KW-0175">Coiled coil</keyword>
<feature type="compositionally biased region" description="Basic and acidic residues" evidence="16">
    <location>
        <begin position="495"/>
        <end position="508"/>
    </location>
</feature>
<feature type="region of interest" description="Disordered" evidence="16">
    <location>
        <begin position="1597"/>
        <end position="1656"/>
    </location>
</feature>
<dbReference type="InterPro" id="IPR001965">
    <property type="entry name" value="Znf_PHD"/>
</dbReference>
<dbReference type="SMART" id="SM00297">
    <property type="entry name" value="BROMO"/>
    <property type="match status" value="1"/>
</dbReference>
<dbReference type="InterPro" id="IPR005113">
    <property type="entry name" value="uDENN_dom"/>
</dbReference>
<feature type="region of interest" description="Disordered" evidence="16">
    <location>
        <begin position="1953"/>
        <end position="1976"/>
    </location>
</feature>
<dbReference type="GO" id="GO:0005085">
    <property type="term" value="F:guanyl-nucleotide exchange factor activity"/>
    <property type="evidence" value="ECO:0007669"/>
    <property type="project" value="UniProtKB-KW"/>
</dbReference>
<comment type="function">
    <text evidence="10">May function as transcription repressor; The repressive effects are mediated, at least in part, by recruitment of deacetylase activity. May play a role as negative regulator of postmeiotic genes acting through CBX3 complex formation and centromere association.</text>
</comment>
<evidence type="ECO:0000259" key="17">
    <source>
        <dbReference type="PROSITE" id="PS50014"/>
    </source>
</evidence>
<dbReference type="CDD" id="cd19811">
    <property type="entry name" value="Bbox1_TRIM66"/>
    <property type="match status" value="1"/>
</dbReference>
<feature type="compositionally biased region" description="Low complexity" evidence="16">
    <location>
        <begin position="369"/>
        <end position="382"/>
    </location>
</feature>
<feature type="compositionally biased region" description="Low complexity" evidence="16">
    <location>
        <begin position="515"/>
        <end position="524"/>
    </location>
</feature>
<feature type="compositionally biased region" description="Pro residues" evidence="16">
    <location>
        <begin position="32"/>
        <end position="43"/>
    </location>
</feature>
<dbReference type="InterPro" id="IPR003649">
    <property type="entry name" value="Bbox_C"/>
</dbReference>
<reference evidence="21" key="1">
    <citation type="submission" date="2020-03" db="EMBL/GenBank/DDBJ databases">
        <title>Studies in the Genomics of Life Span.</title>
        <authorList>
            <person name="Glass D."/>
        </authorList>
    </citation>
    <scope>NUCLEOTIDE SEQUENCE</scope>
    <source>
        <strain evidence="21">SUZIE</strain>
        <tissue evidence="21">Muscle</tissue>
    </source>
</reference>
<sequence>MTMTANKNSSITHGAGGTKAPRETLSRSQSVSPPPVLSPPRSPIYPLSDSETSACRYPSHSSSRVLLKDWHPCDSSHQNPQDPSPDTSPPICPIKATSSNYLDRSPSVCKRENQKENVQHGAQDVEGVAACFPLAQSTPFLGPTLGPRSVLLTRTGTRAHSLGIREKISAWEGRREASPRMSLCGEKREASGGEWAVSEGCPSVGCPSVVPSPCSSEKTFDFKGLRRMSRTFSECSYPETEEEAETLPVRDSFYRLEKRPGRSEPSAFLKGHGSRKESSAVLSRIQKIEQALKEQPGRGLPQLPSSCYTVDRGRRKTGPLDTLEEPAGSASVNAGTWAAGAAGVGGEAGPPLEREGSGSMKPGTPGNNPSSQLLPSKSSPDPAVNPVPKPKRTFEYEADKNPKSKPSNGLPPSPTPAAPPPLPSTPAPPVTRRPKKDMRGHRKSQSRKSFEFEDASSLQSLYPSSPTENGTESQPKFGSKSTLEENAYEDIVGELPKENPYEDVDLKSRRAGRKSQQLSESSLDSLHRMWSPQDRKYNSPPMQLSLKPNSQSLRSGNWSERKSHRLPRLPKRHSHDDMLLLAQLSLPSSPSSLNEDSLSTTSELLSSRRARRIPKLVQRINSIYNAKRGKKRLKKLSMSSLETASLRDENSESESDSDDRFKAHTQRLVHIQSMLKRAPSYRTLELELLEWQERELFEYFVVVSLKKKPSRNTYLPEVSYQFPKLDRPTKQMREAEERLKAIPQFCFPDAKDWTPVSEYSSETFSFMLTGEDGSRRFGYCRRLLPSGKGPRLPEVYCVISRLGCFGLFSKVLDEVERRRGISAALVYPFMRSLMESPFPAPGKTIKVKTFLPGAGNEVLELRRPMDSRLEHVDFECLFTCLSVRQLIRIFASLLLERRVIFVADKLSTLSSCSHAVVALLYPFSWQHTFIPVLPASMIDIVCCPTPFLVGLLSSSLPKLKELPVEEALMVNLGSDRFIRQMDDEDTLLPRKLQAALEQALERKNELISQDSDSDSDDECNTLNGLVSEVFIRFFVETIGHYSLFLTQSEKGERAFQREAFRKSVASKSIRRFLEVFMESQMFAGFIQDRELRKCRAKGLFEQRVEQYLEELPDTEQSGMNKFLRGLELISCPGCKRVYLTRDVTEHFFLQCFPTGNPKMARNCSECKEKRAAHILCTYCNRWLCSSCTEEHRHGPAPGGSLFPRTQKGSSGVNGDSGDFALYCPLHTQEVLKLFCETCDVLTCHSCLMVEHKEHRCRHVEEVLQNQRMLLESVTAQVAHKKSSLQTSAKQIEDRIFEVKHQHRKVENQIKMAKMVLMNELNKQANGLIEELEGITNERKRKLEQQLQSIVVLNRQFEHVQNFINWAVCSKTSVPFLFSKELIVFQMQRLLETNCNTDPGSPWSIRFTWEPNFWTKQLASLGCITTEGGQLSRTDNPAYGGLQGPSSFYQSHQPPVAQQEALSHSSHKFQPPALCSSSVCCSHCSPISPSLKGQVPPPGIHTAHSFRQPSEMVPQQLGSLQCSTVLTREKELTCSTHPPKLLQPWLETQPPIEQESTSQRPGQQQLTSQPVCIVPPQDIQQGTHAQPTLQTPSIQVQFGHHQKLKLSHFQQQPQQQLPPAPPPPPPPLQQPPPPLPPSQHLASSQHENPPGPSCSQNVDIMHHKFELEEMQKDLELLLQAQQPSLQLSQTKSPQHLQQTIVGQINYIVRQPAPVQSQSQEDTLQVTDEPPASEGPKPTLPLDKNTAAALPQTSGEETSHSVPPMDNTIQRSSPNVVRKHSTSVSIMGFSNTLEMELSSTRLARTLEPQVQSVSSLTPGPPQEVPSLLSGPPQTVSNQTSVQNHSMPSLTTSHLQTMPSLVHGTFQSMPNMTNETSPAITSLASDHSQARPSLMSAHTQSVPSLVTCPLKSRPLVSDMQLETGSSSSPGSGRTADSLCSRDGADPSLGNALCKMESEDSSHFTDSVGQGPMAPGLDAPKDLAITSELEEPINLSVKRPPLAPVANTSMALQQYRNPQEYQNFEQRALEPDTKENQSIRAFNSESKIPYVRLERLKICAASSGEMPVFKLKPQKNDQDGSFLLVIECGTESSSMSIKVSQDSLPDAIQAPGLGGRKVTVTSLAGQQPPEVESTNPEEHRLISRIPGAKKGPPVPIENEDFCAVCLNGGELLCCDRCPKVYHLSCHVPALLSFPGGEWVCTLCCSLTQPEMEYDCENTRYSQSGARVLPGLSTCDQKKCEKLVLSLCCNSLSLPFHEPVSPLARHYYQIIKRPMDLSIIRRKLQKKDPAHYTTPEDVVADVRLMFWNCAKFNYPDSEVAEAGRCLEVFFEGWLKEIYPEKQFAQPRQQDSDSEEVSSESGCSTPQGFPWPPCVQEGIQPKRRRRHMVKLCCQLAGTWVGDWAGKGYLSNRYRAN</sequence>
<keyword evidence="8 14" id="KW-0103">Bromodomain</keyword>
<comment type="subunit">
    <text evidence="11">Can form homodimers and heterodimers. Interacts with CBX5, CBX1 and CBX3 via PxVxL motif.</text>
</comment>
<dbReference type="SMART" id="SM00336">
    <property type="entry name" value="BBOX"/>
    <property type="match status" value="2"/>
</dbReference>
<feature type="compositionally biased region" description="Polar residues" evidence="16">
    <location>
        <begin position="1829"/>
        <end position="1844"/>
    </location>
</feature>
<feature type="domain" description="UDENN" evidence="20">
    <location>
        <begin position="698"/>
        <end position="1096"/>
    </location>
</feature>
<feature type="region of interest" description="Disordered" evidence="16">
    <location>
        <begin position="1806"/>
        <end position="1844"/>
    </location>
</feature>
<evidence type="ECO:0000256" key="11">
    <source>
        <dbReference type="ARBA" id="ARBA00064209"/>
    </source>
</evidence>
<comment type="caution">
    <text evidence="21">The sequence shown here is derived from an EMBL/GenBank/DDBJ whole genome shotgun (WGS) entry which is preliminary data.</text>
</comment>
<dbReference type="PROSITE" id="PS50211">
    <property type="entry name" value="DENN"/>
    <property type="match status" value="1"/>
</dbReference>
<feature type="compositionally biased region" description="Polar residues" evidence="16">
    <location>
        <begin position="540"/>
        <end position="558"/>
    </location>
</feature>
<feature type="compositionally biased region" description="Pro residues" evidence="16">
    <location>
        <begin position="409"/>
        <end position="431"/>
    </location>
</feature>
<dbReference type="InterPro" id="IPR001194">
    <property type="entry name" value="cDENN_dom"/>
</dbReference>
<dbReference type="InterPro" id="IPR019787">
    <property type="entry name" value="Znf_PHD-finger"/>
</dbReference>
<evidence type="ECO:0000259" key="18">
    <source>
        <dbReference type="PROSITE" id="PS50016"/>
    </source>
</evidence>
<evidence type="ECO:0000256" key="9">
    <source>
        <dbReference type="ARBA" id="ARBA00023242"/>
    </source>
</evidence>
<dbReference type="Gene3D" id="3.40.50.11500">
    <property type="match status" value="1"/>
</dbReference>
<evidence type="ECO:0000256" key="14">
    <source>
        <dbReference type="PROSITE-ProRule" id="PRU00035"/>
    </source>
</evidence>
<dbReference type="Pfam" id="PF25287">
    <property type="entry name" value="zf-B_box_Trim66"/>
    <property type="match status" value="1"/>
</dbReference>
<feature type="compositionally biased region" description="Basic residues" evidence="16">
    <location>
        <begin position="432"/>
        <end position="446"/>
    </location>
</feature>
<dbReference type="InterPro" id="IPR037372">
    <property type="entry name" value="TRIM66_Bbox1_Znf"/>
</dbReference>
<dbReference type="Pfam" id="PF00628">
    <property type="entry name" value="PHD"/>
    <property type="match status" value="1"/>
</dbReference>
<dbReference type="SMART" id="SM00799">
    <property type="entry name" value="DENN"/>
    <property type="match status" value="1"/>
</dbReference>
<dbReference type="FunFam" id="3.30.160.60:FF:000074">
    <property type="entry name" value="Tripartite motif containing 66"/>
    <property type="match status" value="1"/>
</dbReference>
<dbReference type="Pfam" id="PF00643">
    <property type="entry name" value="zf-B_box"/>
    <property type="match status" value="1"/>
</dbReference>
<feature type="compositionally biased region" description="Polar residues" evidence="16">
    <location>
        <begin position="1806"/>
        <end position="1815"/>
    </location>
</feature>
<dbReference type="Proteomes" id="UP001166674">
    <property type="component" value="Unassembled WGS sequence"/>
</dbReference>
<dbReference type="FunFam" id="3.30.40.10:FF:000313">
    <property type="entry name" value="Tripartite motif-containing protein 66"/>
    <property type="match status" value="1"/>
</dbReference>
<feature type="region of interest" description="Disordered" evidence="16">
    <location>
        <begin position="292"/>
        <end position="573"/>
    </location>
</feature>
<dbReference type="GO" id="GO:0008270">
    <property type="term" value="F:zinc ion binding"/>
    <property type="evidence" value="ECO:0007669"/>
    <property type="project" value="UniProtKB-KW"/>
</dbReference>
<dbReference type="GO" id="GO:0000785">
    <property type="term" value="C:chromatin"/>
    <property type="evidence" value="ECO:0007669"/>
    <property type="project" value="TreeGrafter"/>
</dbReference>
<feature type="compositionally biased region" description="Pro residues" evidence="16">
    <location>
        <begin position="82"/>
        <end position="92"/>
    </location>
</feature>
<evidence type="ECO:0000256" key="1">
    <source>
        <dbReference type="ARBA" id="ARBA00004123"/>
    </source>
</evidence>
<feature type="compositionally biased region" description="Basic residues" evidence="16">
    <location>
        <begin position="562"/>
        <end position="573"/>
    </location>
</feature>
<dbReference type="InterPro" id="IPR011011">
    <property type="entry name" value="Znf_FYVE_PHD"/>
</dbReference>
<dbReference type="FunFam" id="3.40.50.11500:FF:000004">
    <property type="entry name" value="DENN domain-containing protein 2C isoform X1"/>
    <property type="match status" value="1"/>
</dbReference>
<evidence type="ECO:0000256" key="16">
    <source>
        <dbReference type="SAM" id="MobiDB-lite"/>
    </source>
</evidence>
<dbReference type="Gene3D" id="1.20.920.10">
    <property type="entry name" value="Bromodomain-like"/>
    <property type="match status" value="1"/>
</dbReference>
<dbReference type="PROSITE" id="PS01359">
    <property type="entry name" value="ZF_PHD_1"/>
    <property type="match status" value="1"/>
</dbReference>
<evidence type="ECO:0000256" key="6">
    <source>
        <dbReference type="ARBA" id="ARBA00022833"/>
    </source>
</evidence>
<dbReference type="Pfam" id="PF00439">
    <property type="entry name" value="Bromodomain"/>
    <property type="match status" value="1"/>
</dbReference>
<feature type="region of interest" description="Disordered" evidence="16">
    <location>
        <begin position="2339"/>
        <end position="2363"/>
    </location>
</feature>
<feature type="compositionally biased region" description="Polar residues" evidence="16">
    <location>
        <begin position="456"/>
        <end position="481"/>
    </location>
</feature>
<dbReference type="SUPFAM" id="SSF57903">
    <property type="entry name" value="FYVE/PHD zinc finger"/>
    <property type="match status" value="1"/>
</dbReference>
<dbReference type="InterPro" id="IPR037516">
    <property type="entry name" value="Tripartite_DENN"/>
</dbReference>
<organism evidence="21 22">
    <name type="scientific">Sciurus carolinensis</name>
    <name type="common">Eastern gray squirrel</name>
    <dbReference type="NCBI Taxonomy" id="30640"/>
    <lineage>
        <taxon>Eukaryota</taxon>
        <taxon>Metazoa</taxon>
        <taxon>Chordata</taxon>
        <taxon>Craniata</taxon>
        <taxon>Vertebrata</taxon>
        <taxon>Euteleostomi</taxon>
        <taxon>Mammalia</taxon>
        <taxon>Eutheria</taxon>
        <taxon>Euarchontoglires</taxon>
        <taxon>Glires</taxon>
        <taxon>Rodentia</taxon>
        <taxon>Sciuromorpha</taxon>
        <taxon>Sciuridae</taxon>
        <taxon>Sciurinae</taxon>
        <taxon>Sciurini</taxon>
        <taxon>Sciurus</taxon>
    </lineage>
</organism>
<dbReference type="InterPro" id="IPR043153">
    <property type="entry name" value="DENN_C"/>
</dbReference>
<dbReference type="Gene3D" id="3.30.160.60">
    <property type="entry name" value="Classic Zinc Finger"/>
    <property type="match status" value="1"/>
</dbReference>
<feature type="domain" description="B box-type" evidence="19">
    <location>
        <begin position="1158"/>
        <end position="1204"/>
    </location>
</feature>
<dbReference type="PANTHER" id="PTHR45915:SF7">
    <property type="entry name" value="TRIPARTITE MOTIF-CONTAINING PROTEIN 66"/>
    <property type="match status" value="1"/>
</dbReference>
<dbReference type="SUPFAM" id="SSF57845">
    <property type="entry name" value="B-box zinc-binding domain"/>
    <property type="match status" value="1"/>
</dbReference>
<dbReference type="EMBL" id="JAATJV010330900">
    <property type="protein sequence ID" value="MBZ3878561.1"/>
    <property type="molecule type" value="Genomic_DNA"/>
</dbReference>
<keyword evidence="3" id="KW-0479">Metal-binding</keyword>
<dbReference type="Pfam" id="PF03455">
    <property type="entry name" value="dDENN"/>
    <property type="match status" value="1"/>
</dbReference>
<dbReference type="SMART" id="SM00502">
    <property type="entry name" value="BBC"/>
    <property type="match status" value="1"/>
</dbReference>
<feature type="region of interest" description="Disordered" evidence="16">
    <location>
        <begin position="637"/>
        <end position="661"/>
    </location>
</feature>
<dbReference type="PROSITE" id="PS50016">
    <property type="entry name" value="ZF_PHD_2"/>
    <property type="match status" value="1"/>
</dbReference>
<evidence type="ECO:0000256" key="4">
    <source>
        <dbReference type="ARBA" id="ARBA00022737"/>
    </source>
</evidence>
<feature type="region of interest" description="Disordered" evidence="16">
    <location>
        <begin position="1711"/>
        <end position="1777"/>
    </location>
</feature>
<keyword evidence="9" id="KW-0539">Nucleus</keyword>
<feature type="domain" description="Bromo" evidence="17">
    <location>
        <begin position="2243"/>
        <end position="2315"/>
    </location>
</feature>
<evidence type="ECO:0000256" key="2">
    <source>
        <dbReference type="ARBA" id="ARBA00022658"/>
    </source>
</evidence>
<dbReference type="GO" id="GO:0005634">
    <property type="term" value="C:nucleus"/>
    <property type="evidence" value="ECO:0007669"/>
    <property type="project" value="UniProtKB-SubCell"/>
</dbReference>
<dbReference type="PROSITE" id="PS50119">
    <property type="entry name" value="ZF_BBOX"/>
    <property type="match status" value="2"/>
</dbReference>
<feature type="compositionally biased region" description="Basic and acidic residues" evidence="16">
    <location>
        <begin position="392"/>
        <end position="402"/>
    </location>
</feature>
<keyword evidence="4" id="KW-0677">Repeat</keyword>
<evidence type="ECO:0000313" key="21">
    <source>
        <dbReference type="EMBL" id="MBZ3878561.1"/>
    </source>
</evidence>
<keyword evidence="22" id="KW-1185">Reference proteome</keyword>
<feature type="coiled-coil region" evidence="15">
    <location>
        <begin position="1288"/>
        <end position="1344"/>
    </location>
</feature>
<feature type="domain" description="PHD-type" evidence="18">
    <location>
        <begin position="2155"/>
        <end position="2202"/>
    </location>
</feature>
<dbReference type="InterPro" id="IPR000315">
    <property type="entry name" value="Znf_B-box"/>
</dbReference>
<accession>A0AA41MV13</accession>
<dbReference type="InterPro" id="IPR036427">
    <property type="entry name" value="Bromodomain-like_sf"/>
</dbReference>
<dbReference type="CDD" id="cd05502">
    <property type="entry name" value="Bromo_tif1_like"/>
    <property type="match status" value="1"/>
</dbReference>
<evidence type="ECO:0000256" key="10">
    <source>
        <dbReference type="ARBA" id="ARBA00055313"/>
    </source>
</evidence>
<dbReference type="Gene3D" id="3.30.450.200">
    <property type="match status" value="1"/>
</dbReference>
<dbReference type="FunFam" id="3.30.450.200:FF:000001">
    <property type="entry name" value="DENN domain-containing protein 2A isoform X1"/>
    <property type="match status" value="1"/>
</dbReference>
<evidence type="ECO:0000259" key="20">
    <source>
        <dbReference type="PROSITE" id="PS50211"/>
    </source>
</evidence>
<evidence type="ECO:0000259" key="19">
    <source>
        <dbReference type="PROSITE" id="PS50119"/>
    </source>
</evidence>
<dbReference type="SMART" id="SM00801">
    <property type="entry name" value="dDENN"/>
    <property type="match status" value="1"/>
</dbReference>
<feature type="compositionally biased region" description="Polar residues" evidence="16">
    <location>
        <begin position="1"/>
        <end position="12"/>
    </location>
</feature>
<comment type="subcellular location">
    <subcellularLocation>
        <location evidence="1">Nucleus</location>
    </subcellularLocation>
</comment>
<keyword evidence="2" id="KW-0344">Guanine-nucleotide releasing factor</keyword>
<keyword evidence="5 13" id="KW-0863">Zinc-finger</keyword>
<feature type="compositionally biased region" description="Pro residues" evidence="16">
    <location>
        <begin position="1615"/>
        <end position="1636"/>
    </location>
</feature>
<protein>
    <recommendedName>
        <fullName evidence="12">Tripartite motif-containing protein 66</fullName>
    </recommendedName>
</protein>
<dbReference type="InterPro" id="IPR013083">
    <property type="entry name" value="Znf_RING/FYVE/PHD"/>
</dbReference>
<feature type="compositionally biased region" description="Polar residues" evidence="16">
    <location>
        <begin position="49"/>
        <end position="64"/>
    </location>
</feature>
<dbReference type="SUPFAM" id="SSF47370">
    <property type="entry name" value="Bromodomain"/>
    <property type="match status" value="1"/>
</dbReference>
<evidence type="ECO:0000256" key="15">
    <source>
        <dbReference type="SAM" id="Coils"/>
    </source>
</evidence>
<dbReference type="FunFam" id="1.20.920.10:FF:000036">
    <property type="entry name" value="Tripartite motif-containing protein 66"/>
    <property type="match status" value="1"/>
</dbReference>
<proteinExistence type="predicted"/>
<gene>
    <name evidence="21" type="ORF">SUZIE_148555</name>
</gene>
<dbReference type="SMART" id="SM00800">
    <property type="entry name" value="uDENN"/>
    <property type="match status" value="1"/>
</dbReference>
<evidence type="ECO:0000256" key="13">
    <source>
        <dbReference type="PROSITE-ProRule" id="PRU00024"/>
    </source>
</evidence>
<feature type="compositionally biased region" description="Polar residues" evidence="16">
    <location>
        <begin position="1712"/>
        <end position="1724"/>
    </location>
</feature>
<dbReference type="InterPro" id="IPR001487">
    <property type="entry name" value="Bromodomain"/>
</dbReference>
<dbReference type="Pfam" id="PF02141">
    <property type="entry name" value="DENN"/>
    <property type="match status" value="1"/>
</dbReference>
<feature type="compositionally biased region" description="Polar residues" evidence="16">
    <location>
        <begin position="1639"/>
        <end position="1656"/>
    </location>
</feature>
<dbReference type="InterPro" id="IPR005112">
    <property type="entry name" value="dDENN_dom"/>
</dbReference>
<evidence type="ECO:0000256" key="8">
    <source>
        <dbReference type="ARBA" id="ARBA00023117"/>
    </source>
</evidence>
<dbReference type="PANTHER" id="PTHR45915">
    <property type="entry name" value="TRANSCRIPTION INTERMEDIARY FACTOR"/>
    <property type="match status" value="1"/>
</dbReference>